<dbReference type="InterPro" id="IPR029058">
    <property type="entry name" value="AB_hydrolase_fold"/>
</dbReference>
<dbReference type="RefSeq" id="WP_066167873.1">
    <property type="nucleotide sequence ID" value="NZ_CP136137.1"/>
</dbReference>
<gene>
    <name evidence="2" type="ORF">RVF87_19825</name>
</gene>
<dbReference type="GO" id="GO:0016787">
    <property type="term" value="F:hydrolase activity"/>
    <property type="evidence" value="ECO:0007669"/>
    <property type="project" value="UniProtKB-KW"/>
</dbReference>
<keyword evidence="3" id="KW-1185">Reference proteome</keyword>
<dbReference type="Gene3D" id="3.40.50.1820">
    <property type="entry name" value="alpha/beta hydrolase"/>
    <property type="match status" value="1"/>
</dbReference>
<protein>
    <submittedName>
        <fullName evidence="2">Alpha/beta hydrolase</fullName>
    </submittedName>
</protein>
<keyword evidence="2" id="KW-0378">Hydrolase</keyword>
<feature type="domain" description="GPI inositol-deacylase PGAP1-like alpha/beta" evidence="1">
    <location>
        <begin position="206"/>
        <end position="255"/>
    </location>
</feature>
<dbReference type="InterPro" id="IPR012908">
    <property type="entry name" value="PGAP1-ab_dom-like"/>
</dbReference>
<evidence type="ECO:0000313" key="3">
    <source>
        <dbReference type="Proteomes" id="UP001479933"/>
    </source>
</evidence>
<dbReference type="Proteomes" id="UP001479933">
    <property type="component" value="Chromosome"/>
</dbReference>
<sequence length="393" mass="41809">MEIVDQRRSEVRELTGLALRESERAAAGIHRTHRSISDRVFGTVGVFTGQAARPVKTIHDAITDGVYQAVRASMSAAATVGEKVADLPLAVPPSETRLGAEVIAAVTGLIGDDLATRRSPLVADPMRLRLGDDVEVTGSIAIFVHGLMETEHAFEIEGRSPYGDVLAERGVTPVFVRYNTGRHISVNGRALSGLLEEVVGHWPVPVERIALIGHSMGGLVLRSAAYWGERHDHSWVDGVSATVSLGTPHLGAPLESLAHYGSAVLSGFPETAAFGSLLRRRSAGIRDLRGGSLVDEDWAGRDPDALGAALAAEVPLLAGAAHYFVSATLTRSPRHPVGRLVGDGLVLDPSARGVHRARRIGFDPDNGLHLGGANHFTLLHDPAIAHRLVDWVC</sequence>
<dbReference type="EMBL" id="CP136137">
    <property type="protein sequence ID" value="WYY07220.1"/>
    <property type="molecule type" value="Genomic_DNA"/>
</dbReference>
<proteinExistence type="predicted"/>
<name>A0ABZ2U0N9_9ACTN</name>
<evidence type="ECO:0000313" key="2">
    <source>
        <dbReference type="EMBL" id="WYY07220.1"/>
    </source>
</evidence>
<dbReference type="SUPFAM" id="SSF53474">
    <property type="entry name" value="alpha/beta-Hydrolases"/>
    <property type="match status" value="1"/>
</dbReference>
<organism evidence="2 3">
    <name type="scientific">Gordonia hydrophobica</name>
    <dbReference type="NCBI Taxonomy" id="40516"/>
    <lineage>
        <taxon>Bacteria</taxon>
        <taxon>Bacillati</taxon>
        <taxon>Actinomycetota</taxon>
        <taxon>Actinomycetes</taxon>
        <taxon>Mycobacteriales</taxon>
        <taxon>Gordoniaceae</taxon>
        <taxon>Gordonia</taxon>
    </lineage>
</organism>
<evidence type="ECO:0000259" key="1">
    <source>
        <dbReference type="Pfam" id="PF07819"/>
    </source>
</evidence>
<dbReference type="Pfam" id="PF07819">
    <property type="entry name" value="PGAP1"/>
    <property type="match status" value="1"/>
</dbReference>
<accession>A0ABZ2U0N9</accession>
<reference evidence="2 3" key="1">
    <citation type="journal article" date="2023" name="Virus Evol.">
        <title>Computational host range prediction-The good, the bad, and the ugly.</title>
        <authorList>
            <person name="Howell A.A."/>
            <person name="Versoza C.J."/>
            <person name="Pfeifer S.P."/>
        </authorList>
    </citation>
    <scope>NUCLEOTIDE SEQUENCE [LARGE SCALE GENOMIC DNA]</scope>
    <source>
        <strain evidence="2 3">1610/1b</strain>
    </source>
</reference>